<dbReference type="HOGENOM" id="CLU_054566_0_0_5"/>
<dbReference type="RefSeq" id="WP_009763914.1">
    <property type="nucleotide sequence ID" value="NZ_CP141048.1"/>
</dbReference>
<reference evidence="1 2" key="1">
    <citation type="submission" date="2012-02" db="EMBL/GenBank/DDBJ databases">
        <title>Improved High-Quality Draft sequence of Microvirga sp. WSM3557.</title>
        <authorList>
            <consortium name="US DOE Joint Genome Institute"/>
            <person name="Lucas S."/>
            <person name="Han J."/>
            <person name="Lapidus A."/>
            <person name="Cheng J.-F."/>
            <person name="Goodwin L."/>
            <person name="Pitluck S."/>
            <person name="Peters L."/>
            <person name="Zhang X."/>
            <person name="Detter J.C."/>
            <person name="Han C."/>
            <person name="Tapia R."/>
            <person name="Land M."/>
            <person name="Hauser L."/>
            <person name="Kyrpides N."/>
            <person name="Ivanova N."/>
            <person name="Pagani I."/>
            <person name="Brau L."/>
            <person name="Yates R."/>
            <person name="O'Hara G."/>
            <person name="Rui T."/>
            <person name="Howieson J."/>
            <person name="Reeve W."/>
            <person name="Woyke T."/>
        </authorList>
    </citation>
    <scope>NUCLEOTIDE SEQUENCE [LARGE SCALE GENOMIC DNA]</scope>
    <source>
        <strain evidence="1 2">WSM3557</strain>
    </source>
</reference>
<dbReference type="OrthoDB" id="9800945at2"/>
<proteinExistence type="predicted"/>
<dbReference type="EMBL" id="JH660645">
    <property type="protein sequence ID" value="EIM27864.1"/>
    <property type="molecule type" value="Genomic_DNA"/>
</dbReference>
<dbReference type="Proteomes" id="UP000003947">
    <property type="component" value="Unassembled WGS sequence"/>
</dbReference>
<protein>
    <recommendedName>
        <fullName evidence="3">Ava_C0101 and related proteins</fullName>
    </recommendedName>
</protein>
<keyword evidence="2" id="KW-1185">Reference proteome</keyword>
<sequence length="311" mass="34671">MQDASWPELPYPAWRDAATTLQLWTQIVGKIRLSLSPWVNHGWQVPLYVTARGLGTSPIPVGHEILELEFDFTSHLLRVRTSNGEERELPLQPQSVADFYSRLLTILRDIGIDVTINETPNEVADPIPFSEDRVHASYDRDAAHRFWRVLLQVDRVFKLFRSGFVGKTSPVHFFWGSFDLAVTRFSGRAAPLHPGGVPGLPDDVTREAYSHEVSSAGFWPGSDAFPQPAFYSYAYPEPPGFRDAVVAPGASFDTTLGEFVLPYDTVRQAKDPDALLLDFLVTTYNAAADAGRWDRSNLECTLGAPAKVRPV</sequence>
<organism evidence="1 2">
    <name type="scientific">Microvirga lotononidis</name>
    <dbReference type="NCBI Taxonomy" id="864069"/>
    <lineage>
        <taxon>Bacteria</taxon>
        <taxon>Pseudomonadati</taxon>
        <taxon>Pseudomonadota</taxon>
        <taxon>Alphaproteobacteria</taxon>
        <taxon>Hyphomicrobiales</taxon>
        <taxon>Methylobacteriaceae</taxon>
        <taxon>Microvirga</taxon>
    </lineage>
</organism>
<dbReference type="InterPro" id="IPR046038">
    <property type="entry name" value="DUF5996"/>
</dbReference>
<gene>
    <name evidence="1" type="ORF">MicloDRAFT_00044380</name>
</gene>
<dbReference type="AlphaFoldDB" id="I4YV72"/>
<accession>I4YV72</accession>
<name>I4YV72_9HYPH</name>
<dbReference type="STRING" id="864069.MicloDRAFT_00044380"/>
<evidence type="ECO:0000313" key="2">
    <source>
        <dbReference type="Proteomes" id="UP000003947"/>
    </source>
</evidence>
<dbReference type="Pfam" id="PF19459">
    <property type="entry name" value="DUF5996"/>
    <property type="match status" value="1"/>
</dbReference>
<dbReference type="eggNOG" id="ENOG502Z7SC">
    <property type="taxonomic scope" value="Bacteria"/>
</dbReference>
<evidence type="ECO:0000313" key="1">
    <source>
        <dbReference type="EMBL" id="EIM27864.1"/>
    </source>
</evidence>
<evidence type="ECO:0008006" key="3">
    <source>
        <dbReference type="Google" id="ProtNLM"/>
    </source>
</evidence>
<dbReference type="PATRIC" id="fig|864069.3.peg.4793"/>